<keyword evidence="1" id="KW-0812">Transmembrane</keyword>
<dbReference type="KEGG" id="ssck:SPSK_00618"/>
<keyword evidence="1" id="KW-0472">Membrane</keyword>
<protein>
    <submittedName>
        <fullName evidence="2">Uncharacterized protein</fullName>
    </submittedName>
</protein>
<reference evidence="2 3" key="1">
    <citation type="journal article" date="2014" name="BMC Genomics">
        <title>Comparative genomics of the major fungal agents of human and animal Sporotrichosis: Sporothrix schenckii and Sporothrix brasiliensis.</title>
        <authorList>
            <person name="Teixeira M.M."/>
            <person name="de Almeida L.G."/>
            <person name="Kubitschek-Barreira P."/>
            <person name="Alves F.L."/>
            <person name="Kioshima E.S."/>
            <person name="Abadio A.K."/>
            <person name="Fernandes L."/>
            <person name="Derengowski L.S."/>
            <person name="Ferreira K.S."/>
            <person name="Souza R.C."/>
            <person name="Ruiz J.C."/>
            <person name="de Andrade N.C."/>
            <person name="Paes H.C."/>
            <person name="Nicola A.M."/>
            <person name="Albuquerque P."/>
            <person name="Gerber A.L."/>
            <person name="Martins V.P."/>
            <person name="Peconick L.D."/>
            <person name="Neto A.V."/>
            <person name="Chaucanez C.B."/>
            <person name="Silva P.A."/>
            <person name="Cunha O.L."/>
            <person name="de Oliveira F.F."/>
            <person name="dos Santos T.C."/>
            <person name="Barros A.L."/>
            <person name="Soares M.A."/>
            <person name="de Oliveira L.M."/>
            <person name="Marini M.M."/>
            <person name="Villalobos-Duno H."/>
            <person name="Cunha M.M."/>
            <person name="de Hoog S."/>
            <person name="da Silveira J.F."/>
            <person name="Henrissat B."/>
            <person name="Nino-Vega G.A."/>
            <person name="Cisalpino P.S."/>
            <person name="Mora-Montes H.M."/>
            <person name="Almeida S.R."/>
            <person name="Stajich J.E."/>
            <person name="Lopes-Bezerra L.M."/>
            <person name="Vasconcelos A.T."/>
            <person name="Felipe M.S."/>
        </authorList>
    </citation>
    <scope>NUCLEOTIDE SEQUENCE [LARGE SCALE GENOMIC DNA]</scope>
    <source>
        <strain evidence="2 3">1099-18</strain>
    </source>
</reference>
<organism evidence="2 3">
    <name type="scientific">Sporothrix schenckii 1099-18</name>
    <dbReference type="NCBI Taxonomy" id="1397361"/>
    <lineage>
        <taxon>Eukaryota</taxon>
        <taxon>Fungi</taxon>
        <taxon>Dikarya</taxon>
        <taxon>Ascomycota</taxon>
        <taxon>Pezizomycotina</taxon>
        <taxon>Sordariomycetes</taxon>
        <taxon>Sordariomycetidae</taxon>
        <taxon>Ophiostomatales</taxon>
        <taxon>Ophiostomataceae</taxon>
        <taxon>Sporothrix</taxon>
    </lineage>
</organism>
<feature type="transmembrane region" description="Helical" evidence="1">
    <location>
        <begin position="20"/>
        <end position="39"/>
    </location>
</feature>
<keyword evidence="1" id="KW-1133">Transmembrane helix</keyword>
<dbReference type="VEuPathDB" id="FungiDB:SPSK_00618"/>
<name>A0A0F2LTZ1_SPOSC</name>
<dbReference type="GeneID" id="27662859"/>
<evidence type="ECO:0000313" key="3">
    <source>
        <dbReference type="Proteomes" id="UP000033710"/>
    </source>
</evidence>
<proteinExistence type="predicted"/>
<dbReference type="Proteomes" id="UP000033710">
    <property type="component" value="Unassembled WGS sequence"/>
</dbReference>
<sequence length="128" mass="13484">MAPSHPASIGEWLHTTTRLGLIAAAISLLAMTVYTAILAHEADYGILMTLLSIVGNAGAILLYLAKSSMLAPSIIVSDMFAGAFCSVGTLIPLLRSFHGGRDSRRPPKSSTKSDAFATMTMYLALTVV</sequence>
<feature type="transmembrane region" description="Helical" evidence="1">
    <location>
        <begin position="46"/>
        <end position="65"/>
    </location>
</feature>
<dbReference type="EMBL" id="AXCR01000012">
    <property type="protein sequence ID" value="KJR79975.1"/>
    <property type="molecule type" value="Genomic_DNA"/>
</dbReference>
<accession>A0A0F2LTZ1</accession>
<dbReference type="RefSeq" id="XP_016582651.1">
    <property type="nucleotide sequence ID" value="XM_016727582.1"/>
</dbReference>
<evidence type="ECO:0000313" key="2">
    <source>
        <dbReference type="EMBL" id="KJR79975.1"/>
    </source>
</evidence>
<dbReference type="AlphaFoldDB" id="A0A0F2LTZ1"/>
<gene>
    <name evidence="2" type="ORF">SPSK_00618</name>
</gene>
<evidence type="ECO:0000256" key="1">
    <source>
        <dbReference type="SAM" id="Phobius"/>
    </source>
</evidence>
<comment type="caution">
    <text evidence="2">The sequence shown here is derived from an EMBL/GenBank/DDBJ whole genome shotgun (WGS) entry which is preliminary data.</text>
</comment>
<reference evidence="2 3" key="2">
    <citation type="journal article" date="2015" name="Eukaryot. Cell">
        <title>Asexual propagation of a virulent clone complex in a human and feline outbreak of sporotrichosis.</title>
        <authorList>
            <person name="Teixeira Mde M."/>
            <person name="Rodrigues A.M."/>
            <person name="Tsui C.K."/>
            <person name="de Almeida L.G."/>
            <person name="Van Diepeningen A.D."/>
            <person name="van den Ende B.G."/>
            <person name="Fernandes G.F."/>
            <person name="Kano R."/>
            <person name="Hamelin R.C."/>
            <person name="Lopes-Bezerra L.M."/>
            <person name="Vasconcelos A.T."/>
            <person name="de Hoog S."/>
            <person name="de Camargo Z.P."/>
            <person name="Felipe M.S."/>
        </authorList>
    </citation>
    <scope>NUCLEOTIDE SEQUENCE [LARGE SCALE GENOMIC DNA]</scope>
    <source>
        <strain evidence="2 3">1099-18</strain>
    </source>
</reference>
<dbReference type="OrthoDB" id="10315625at2759"/>
<feature type="transmembrane region" description="Helical" evidence="1">
    <location>
        <begin position="71"/>
        <end position="94"/>
    </location>
</feature>